<gene>
    <name evidence="6" type="ORF">C7H85_11130</name>
</gene>
<accession>A0A2P7R4R1</accession>
<dbReference type="PROSITE" id="PS00687">
    <property type="entry name" value="ALDEHYDE_DEHYDR_GLU"/>
    <property type="match status" value="1"/>
</dbReference>
<dbReference type="FunFam" id="3.40.309.10:FF:000012">
    <property type="entry name" value="Betaine aldehyde dehydrogenase"/>
    <property type="match status" value="1"/>
</dbReference>
<dbReference type="InterPro" id="IPR016160">
    <property type="entry name" value="Ald_DH_CS_CYS"/>
</dbReference>
<dbReference type="PANTHER" id="PTHR11699">
    <property type="entry name" value="ALDEHYDE DEHYDROGENASE-RELATED"/>
    <property type="match status" value="1"/>
</dbReference>
<dbReference type="PROSITE" id="PS00070">
    <property type="entry name" value="ALDEHYDE_DEHYDR_CYS"/>
    <property type="match status" value="1"/>
</dbReference>
<dbReference type="InterPro" id="IPR029510">
    <property type="entry name" value="Ald_DH_CS_GLU"/>
</dbReference>
<dbReference type="InterPro" id="IPR016162">
    <property type="entry name" value="Ald_DH_N"/>
</dbReference>
<reference evidence="6 7" key="1">
    <citation type="submission" date="2018-03" db="EMBL/GenBank/DDBJ databases">
        <title>The draft genome of Zobellella sp. 59N8.</title>
        <authorList>
            <person name="Liu L."/>
            <person name="Li L."/>
            <person name="Zhang X."/>
            <person name="Liang L."/>
            <person name="Wang T."/>
        </authorList>
    </citation>
    <scope>NUCLEOTIDE SEQUENCE [LARGE SCALE GENOMIC DNA]</scope>
    <source>
        <strain evidence="6 7">59N8</strain>
    </source>
</reference>
<sequence length="492" mass="53686">MQQYRMYIDGRWVESLSGEWFESFNPYTGQPWARLPRGNGADVDCAVAAAARALRDPAWRGLTASARGELLRRLGDALADQADFLAGIEVRDNGKLYAEMRAQTRYLRQWYYYYGGLADKIEGAVIPTDKAGHFNYTRHEPVGVVAAIIPWNSPLLLASWKLAPALAAGNTVVFKPSEYTSASLLEFVRIVERVGFPPGVLNVVTGFGAEVGAPLVEHPQVAKVAFTGSDQTGRQIYQAAARGMKRVTMELGGKSPNIVFADARQENAVKGVISGIFAASGQTCVAGSRLLVQRAIHDEFVDQLLAFARKARLGDPMSPDTQVGPVTNLPQLEKILGYIDIARAEGAECLLGGGRPGAPELGQGWFVEPTIFAGVNNRMRIAREEVFGPVLSIIPFEDEEEAVAIANDSPYGLAAGLWTEDLRRALSLPDRLEAGTVWVNTYRTMSYLTPFGGFKQSGLGKESGQDALREYLRTKSVWLSTAEDVPDPFVIR</sequence>
<evidence type="ECO:0000313" key="6">
    <source>
        <dbReference type="EMBL" id="PSJ45206.1"/>
    </source>
</evidence>
<dbReference type="InterPro" id="IPR016163">
    <property type="entry name" value="Ald_DH_C"/>
</dbReference>
<dbReference type="AlphaFoldDB" id="A0A2P7R4R1"/>
<evidence type="ECO:0000259" key="5">
    <source>
        <dbReference type="Pfam" id="PF00171"/>
    </source>
</evidence>
<dbReference type="OrthoDB" id="9812625at2"/>
<dbReference type="EMBL" id="PXYG01000004">
    <property type="protein sequence ID" value="PSJ45206.1"/>
    <property type="molecule type" value="Genomic_DNA"/>
</dbReference>
<proteinExistence type="inferred from homology"/>
<protein>
    <submittedName>
        <fullName evidence="6">Carnitine dehydratase</fullName>
    </submittedName>
</protein>
<dbReference type="Pfam" id="PF00171">
    <property type="entry name" value="Aldedh"/>
    <property type="match status" value="1"/>
</dbReference>
<dbReference type="GO" id="GO:0016620">
    <property type="term" value="F:oxidoreductase activity, acting on the aldehyde or oxo group of donors, NAD or NADP as acceptor"/>
    <property type="evidence" value="ECO:0007669"/>
    <property type="project" value="InterPro"/>
</dbReference>
<dbReference type="SUPFAM" id="SSF53720">
    <property type="entry name" value="ALDH-like"/>
    <property type="match status" value="1"/>
</dbReference>
<dbReference type="Gene3D" id="3.40.309.10">
    <property type="entry name" value="Aldehyde Dehydrogenase, Chain A, domain 2"/>
    <property type="match status" value="1"/>
</dbReference>
<evidence type="ECO:0000256" key="3">
    <source>
        <dbReference type="PROSITE-ProRule" id="PRU10007"/>
    </source>
</evidence>
<name>A0A2P7R4R1_9GAMM</name>
<dbReference type="RefSeq" id="WP_106729776.1">
    <property type="nucleotide sequence ID" value="NZ_PXYG01000004.1"/>
</dbReference>
<comment type="similarity">
    <text evidence="1 4">Belongs to the aldehyde dehydrogenase family.</text>
</comment>
<dbReference type="Gene3D" id="3.40.605.10">
    <property type="entry name" value="Aldehyde Dehydrogenase, Chain A, domain 1"/>
    <property type="match status" value="1"/>
</dbReference>
<feature type="domain" description="Aldehyde dehydrogenase" evidence="5">
    <location>
        <begin position="12"/>
        <end position="477"/>
    </location>
</feature>
<evidence type="ECO:0000256" key="1">
    <source>
        <dbReference type="ARBA" id="ARBA00009986"/>
    </source>
</evidence>
<feature type="active site" evidence="3">
    <location>
        <position position="250"/>
    </location>
</feature>
<dbReference type="Proteomes" id="UP000240243">
    <property type="component" value="Unassembled WGS sequence"/>
</dbReference>
<organism evidence="6 7">
    <name type="scientific">Zobellella endophytica</name>
    <dbReference type="NCBI Taxonomy" id="2116700"/>
    <lineage>
        <taxon>Bacteria</taxon>
        <taxon>Pseudomonadati</taxon>
        <taxon>Pseudomonadota</taxon>
        <taxon>Gammaproteobacteria</taxon>
        <taxon>Aeromonadales</taxon>
        <taxon>Aeromonadaceae</taxon>
        <taxon>Zobellella</taxon>
    </lineage>
</organism>
<keyword evidence="7" id="KW-1185">Reference proteome</keyword>
<keyword evidence="2 4" id="KW-0560">Oxidoreductase</keyword>
<evidence type="ECO:0000256" key="2">
    <source>
        <dbReference type="ARBA" id="ARBA00023002"/>
    </source>
</evidence>
<evidence type="ECO:0000256" key="4">
    <source>
        <dbReference type="RuleBase" id="RU003345"/>
    </source>
</evidence>
<dbReference type="FunFam" id="3.40.605.10:FF:000007">
    <property type="entry name" value="NAD/NADP-dependent betaine aldehyde dehydrogenase"/>
    <property type="match status" value="1"/>
</dbReference>
<dbReference type="CDD" id="cd07114">
    <property type="entry name" value="ALDH_DhaS"/>
    <property type="match status" value="1"/>
</dbReference>
<dbReference type="InterPro" id="IPR015590">
    <property type="entry name" value="Aldehyde_DH_dom"/>
</dbReference>
<comment type="caution">
    <text evidence="6">The sequence shown here is derived from an EMBL/GenBank/DDBJ whole genome shotgun (WGS) entry which is preliminary data.</text>
</comment>
<dbReference type="InterPro" id="IPR016161">
    <property type="entry name" value="Ald_DH/histidinol_DH"/>
</dbReference>
<evidence type="ECO:0000313" key="7">
    <source>
        <dbReference type="Proteomes" id="UP000240243"/>
    </source>
</evidence>
<dbReference type="FunFam" id="3.40.605.10:FF:000026">
    <property type="entry name" value="Aldehyde dehydrogenase, putative"/>
    <property type="match status" value="1"/>
</dbReference>